<dbReference type="SUPFAM" id="SSF53067">
    <property type="entry name" value="Actin-like ATPase domain"/>
    <property type="match status" value="1"/>
</dbReference>
<sequence>MTDGAPLPQHLHFPLVLADLGGTNLRLGYLADPAADMRFLKKVKVADYPGLGAAMAAVLSEFGTPVRTAIIAFAGPVGGDDMRLTNHPWDITPKKVAGDVGLDEVILVNDFAAQALALPGLDAGELSQIGGRGPVAHAAKLVLGPGTGLGVAGLVPSPGGWVPVAGEAGHVELGPGDDDAEIWRHLERIEGRVTAETVISGPGLLRLYRAVCAAAGTAPVFDAPEKITAAAKDDPFAARTLECFVSALGRTAGDLALVFLAKGGVFLSGGIAPRIVPWLQAGGFRAAFEAKAPHRDLVAAMPVYVVTTAEPALAGLCALAKGTDRFAIDLSAARYTA</sequence>
<keyword evidence="2" id="KW-0418">Kinase</keyword>
<name>A0ABT3H7Z6_9HYPH</name>
<gene>
    <name evidence="4" type="ORF">M2319_000822</name>
</gene>
<accession>A0ABT3H7Z6</accession>
<organism evidence="4 5">
    <name type="scientific">Rhodobium gokarnense</name>
    <dbReference type="NCBI Taxonomy" id="364296"/>
    <lineage>
        <taxon>Bacteria</taxon>
        <taxon>Pseudomonadati</taxon>
        <taxon>Pseudomonadota</taxon>
        <taxon>Alphaproteobacteria</taxon>
        <taxon>Hyphomicrobiales</taxon>
        <taxon>Rhodobiaceae</taxon>
        <taxon>Rhodobium</taxon>
    </lineage>
</organism>
<dbReference type="InterPro" id="IPR043129">
    <property type="entry name" value="ATPase_NBD"/>
</dbReference>
<dbReference type="PANTHER" id="PTHR47690:SF1">
    <property type="entry name" value="GLUCOKINASE"/>
    <property type="match status" value="1"/>
</dbReference>
<dbReference type="Gene3D" id="3.30.420.40">
    <property type="match status" value="1"/>
</dbReference>
<dbReference type="Pfam" id="PF02685">
    <property type="entry name" value="Glucokinase"/>
    <property type="match status" value="1"/>
</dbReference>
<keyword evidence="5" id="KW-1185">Reference proteome</keyword>
<dbReference type="GO" id="GO:0004340">
    <property type="term" value="F:glucokinase activity"/>
    <property type="evidence" value="ECO:0007669"/>
    <property type="project" value="UniProtKB-EC"/>
</dbReference>
<comment type="caution">
    <text evidence="4">The sequence shown here is derived from an EMBL/GenBank/DDBJ whole genome shotgun (WGS) entry which is preliminary data.</text>
</comment>
<proteinExistence type="inferred from homology"/>
<dbReference type="CDD" id="cd24008">
    <property type="entry name" value="ASKHA_NBD_GLK"/>
    <property type="match status" value="1"/>
</dbReference>
<protein>
    <submittedName>
        <fullName evidence="4">Glucokinase</fullName>
        <ecNumber evidence="4">2.7.1.2</ecNumber>
    </submittedName>
</protein>
<reference evidence="5" key="1">
    <citation type="submission" date="2023-07" db="EMBL/GenBank/DDBJ databases">
        <title>Genome sequencing of Purple Non-Sulfur Bacteria from various extreme environments.</title>
        <authorList>
            <person name="Mayer M."/>
        </authorList>
    </citation>
    <scope>NUCLEOTIDE SEQUENCE [LARGE SCALE GENOMIC DNA]</scope>
    <source>
        <strain evidence="5">DSM 17935</strain>
    </source>
</reference>
<evidence type="ECO:0000256" key="2">
    <source>
        <dbReference type="ARBA" id="ARBA00022777"/>
    </source>
</evidence>
<dbReference type="Gene3D" id="3.40.367.20">
    <property type="match status" value="1"/>
</dbReference>
<evidence type="ECO:0000256" key="3">
    <source>
        <dbReference type="RuleBase" id="RU004046"/>
    </source>
</evidence>
<dbReference type="RefSeq" id="WP_264600170.1">
    <property type="nucleotide sequence ID" value="NZ_JAOQNS010000002.1"/>
</dbReference>
<evidence type="ECO:0000313" key="5">
    <source>
        <dbReference type="Proteomes" id="UP001209755"/>
    </source>
</evidence>
<dbReference type="PANTHER" id="PTHR47690">
    <property type="entry name" value="GLUCOKINASE"/>
    <property type="match status" value="1"/>
</dbReference>
<dbReference type="NCBIfam" id="TIGR00749">
    <property type="entry name" value="glk"/>
    <property type="match status" value="1"/>
</dbReference>
<dbReference type="InterPro" id="IPR050201">
    <property type="entry name" value="Bacterial_glucokinase"/>
</dbReference>
<comment type="similarity">
    <text evidence="3">Belongs to the bacterial glucokinase family.</text>
</comment>
<evidence type="ECO:0000313" key="4">
    <source>
        <dbReference type="EMBL" id="MCW2306503.1"/>
    </source>
</evidence>
<evidence type="ECO:0000256" key="1">
    <source>
        <dbReference type="ARBA" id="ARBA00022679"/>
    </source>
</evidence>
<dbReference type="Proteomes" id="UP001209755">
    <property type="component" value="Unassembled WGS sequence"/>
</dbReference>
<keyword evidence="1 4" id="KW-0808">Transferase</keyword>
<dbReference type="EC" id="2.7.1.2" evidence="4"/>
<dbReference type="EMBL" id="JAOQNS010000002">
    <property type="protein sequence ID" value="MCW2306503.1"/>
    <property type="molecule type" value="Genomic_DNA"/>
</dbReference>
<dbReference type="InterPro" id="IPR003836">
    <property type="entry name" value="Glucokinase"/>
</dbReference>